<accession>A0A8H6SMN7</accession>
<evidence type="ECO:0000313" key="1">
    <source>
        <dbReference type="EMBL" id="KAF7302196.1"/>
    </source>
</evidence>
<protein>
    <recommendedName>
        <fullName evidence="3">F-box domain-containing protein</fullName>
    </recommendedName>
</protein>
<gene>
    <name evidence="1" type="ORF">MIND_00786500</name>
</gene>
<name>A0A8H6SMN7_9AGAR</name>
<evidence type="ECO:0000313" key="2">
    <source>
        <dbReference type="Proteomes" id="UP000636479"/>
    </source>
</evidence>
<keyword evidence="2" id="KW-1185">Reference proteome</keyword>
<comment type="caution">
    <text evidence="1">The sequence shown here is derived from an EMBL/GenBank/DDBJ whole genome shotgun (WGS) entry which is preliminary data.</text>
</comment>
<proteinExistence type="predicted"/>
<dbReference type="Proteomes" id="UP000636479">
    <property type="component" value="Unassembled WGS sequence"/>
</dbReference>
<dbReference type="EMBL" id="JACAZF010000006">
    <property type="protein sequence ID" value="KAF7302196.1"/>
    <property type="molecule type" value="Genomic_DNA"/>
</dbReference>
<dbReference type="GeneID" id="59347068"/>
<evidence type="ECO:0008006" key="3">
    <source>
        <dbReference type="Google" id="ProtNLM"/>
    </source>
</evidence>
<dbReference type="OrthoDB" id="3047730at2759"/>
<organism evidence="1 2">
    <name type="scientific">Mycena indigotica</name>
    <dbReference type="NCBI Taxonomy" id="2126181"/>
    <lineage>
        <taxon>Eukaryota</taxon>
        <taxon>Fungi</taxon>
        <taxon>Dikarya</taxon>
        <taxon>Basidiomycota</taxon>
        <taxon>Agaricomycotina</taxon>
        <taxon>Agaricomycetes</taxon>
        <taxon>Agaricomycetidae</taxon>
        <taxon>Agaricales</taxon>
        <taxon>Marasmiineae</taxon>
        <taxon>Mycenaceae</taxon>
        <taxon>Mycena</taxon>
    </lineage>
</organism>
<dbReference type="AlphaFoldDB" id="A0A8H6SMN7"/>
<dbReference type="RefSeq" id="XP_037220196.1">
    <property type="nucleotide sequence ID" value="XM_037364552.1"/>
</dbReference>
<sequence>MEDTWRALLNSRFGRWILGIKRLTFRLFAWLWTREGPTNKVHPPQRPGLHGLNTDVFSELFSLLNGRDRQTLSFASRQLRSLFMPALFHRIEWAPLLKHELPPSSLWPYIRTFVVLGDVFPRGSDNRVEYQYTQEVQGRIASQLQTLASMINLDQVQLHEIPFGPWPQLVSVIASNPSVKRLVLVSPPCKNPSVFPLSTASRLTHVSYNIHRPLMPHHFVYHEPTCRYPADLVVSEARLAQAWLNPQTLENLSMPGEFVLEALDITVRWEAMRELHLEGVFPSNSKGTEAMLDVLRAMPHLRVARLKLEQSKGDSECREYVTQDALSKFAHNECLLPDLVHFEAPISADENILSVLPPTLETLLLIAYPFFRSMYFDRLILPASTLIRILSHAEFPTLRSLEISYSTKADGELSAEEQLLQIIPQKFPLLKHLMLRRDSKRDGPDDTRLADEWDPTRPFGTLLSQLFHLETFSFDADIPGTREMDVFFASRSLVNFTASQAYVDILVPRLAEQRARPSMLRTISVYMFTSGPTLHYPWGPWLIWDIVPVRLGGELEYQVRYRKAPSISAYRY</sequence>
<reference evidence="1" key="1">
    <citation type="submission" date="2020-05" db="EMBL/GenBank/DDBJ databases">
        <title>Mycena genomes resolve the evolution of fungal bioluminescence.</title>
        <authorList>
            <person name="Tsai I.J."/>
        </authorList>
    </citation>
    <scope>NUCLEOTIDE SEQUENCE</scope>
    <source>
        <strain evidence="1">171206Taipei</strain>
    </source>
</reference>